<protein>
    <submittedName>
        <fullName evidence="1">Uncharacterized protein</fullName>
    </submittedName>
</protein>
<sequence length="632" mass="74040">MRWSTVLKASAKTNLANYKKAGYIPRDITSNEVNSRGGKGVFRGKTINEVVKLLRYQFEGTIKDEEGNLIKMSTITSRKLMNDSKLTMNIFKHLNEMRKVDKRPISRIVLFTLLGINPKSLTDKTKVTKQIDNLLAKDKNTERAVYLLKLSGNKNTVAMNRVIESTLKNGDVKDALKIFNDCKKWKYKPNDQTFVILFDGISKNLSFKEYSQTEGRIFQTLKDMYDTIETPTISIFNALLSCLVRNLNDNQLSAWEFFDNLNDLKPDNTTFTIFIRGLCKNRDFRIKKLADRNIVKMQKNKMVFLLNRELVTNVELISKKLEKFDNVFIVNYLKAFNGYHYNTLGLQQLKDWCDDFKLMSDELGLNFNASKKLQDSKDKELSQMNSDSKIPMKYADVDMKKKTTAELNLFLIQIILEYLYQLDRPVQFLKSCWYLLKTYGGVNFKTYPTLKDLEVEVSYETPTEKIIDMKLVESMMFYIHQMFLKEQKSSLINIQMLKYMKSSRIQPTDYSYLNVVQMISEELHYFIRYNYNQLKEVQKENRDFRILKDPLKKDQIEYLVRNLKSLLEVAKPLPKTSKNKKSKKDIEVPIIDKKITQSVKTVYDKISHCNWIEVNDEDTKKLKGLIKSLKDL</sequence>
<proteinExistence type="predicted"/>
<comment type="caution">
    <text evidence="1">The sequence shown here is derived from an EMBL/GenBank/DDBJ whole genome shotgun (WGS) entry which is preliminary data.</text>
</comment>
<organism evidence="1 2">
    <name type="scientific">[Candida] jaroonii</name>
    <dbReference type="NCBI Taxonomy" id="467808"/>
    <lineage>
        <taxon>Eukaryota</taxon>
        <taxon>Fungi</taxon>
        <taxon>Dikarya</taxon>
        <taxon>Ascomycota</taxon>
        <taxon>Saccharomycotina</taxon>
        <taxon>Pichiomycetes</taxon>
        <taxon>Debaryomycetaceae</taxon>
        <taxon>Yamadazyma</taxon>
    </lineage>
</organism>
<keyword evidence="2" id="KW-1185">Reference proteome</keyword>
<dbReference type="EMBL" id="CALSDN010000002">
    <property type="protein sequence ID" value="CAH6719281.1"/>
    <property type="molecule type" value="Genomic_DNA"/>
</dbReference>
<name>A0ACA9Y2U9_9ASCO</name>
<accession>A0ACA9Y2U9</accession>
<evidence type="ECO:0000313" key="2">
    <source>
        <dbReference type="Proteomes" id="UP001152531"/>
    </source>
</evidence>
<gene>
    <name evidence="1" type="ORF">CLIB1444_02S04940</name>
</gene>
<dbReference type="Proteomes" id="UP001152531">
    <property type="component" value="Unassembled WGS sequence"/>
</dbReference>
<evidence type="ECO:0000313" key="1">
    <source>
        <dbReference type="EMBL" id="CAH6719281.1"/>
    </source>
</evidence>
<reference evidence="1" key="1">
    <citation type="submission" date="2022-06" db="EMBL/GenBank/DDBJ databases">
        <authorList>
            <person name="Legras J.-L."/>
            <person name="Devillers H."/>
            <person name="Grondin C."/>
        </authorList>
    </citation>
    <scope>NUCLEOTIDE SEQUENCE</scope>
    <source>
        <strain evidence="1">CLIB 1444</strain>
    </source>
</reference>